<evidence type="ECO:0000313" key="9">
    <source>
        <dbReference type="Proteomes" id="UP000006659"/>
    </source>
</evidence>
<dbReference type="Pfam" id="PF07733">
    <property type="entry name" value="DNA_pol3_alpha"/>
    <property type="match status" value="1"/>
</dbReference>
<dbReference type="STRING" id="858619.CVAR_1188"/>
<proteinExistence type="predicted"/>
<dbReference type="GO" id="GO:0008408">
    <property type="term" value="F:3'-5' exonuclease activity"/>
    <property type="evidence" value="ECO:0007669"/>
    <property type="project" value="InterPro"/>
</dbReference>
<dbReference type="InterPro" id="IPR040982">
    <property type="entry name" value="DNA_pol3_finger"/>
</dbReference>
<dbReference type="Gene3D" id="1.10.150.870">
    <property type="match status" value="1"/>
</dbReference>
<dbReference type="InterPro" id="IPR004805">
    <property type="entry name" value="DnaE2/DnaE/PolC"/>
</dbReference>
<evidence type="ECO:0000256" key="3">
    <source>
        <dbReference type="ARBA" id="ARBA00022695"/>
    </source>
</evidence>
<dbReference type="InterPro" id="IPR029460">
    <property type="entry name" value="DNAPol_HHH"/>
</dbReference>
<sequence length="1220" mass="135179">MGDPVRRGCRGEHRADLHRSVRTLESGGRLSAMKKSSFVHLHNHTEYSMLDGMAKVDLLAQEVSRQGMPAVGMTDHGNMFGSDAFYHAMTAADIKPIIGIETYMAPDSRLIKDRIKWGQPEQKRDDVAGGGYYLHQTMMAENATGLHNLFRLSSLASYEGQVSKYPRMDAEIVAEHAEGIIATTGCPSGDVQTRLRLGQFDKALEAAAMWQDIYGKDNYFLELMDHGLDIEKRVRDDLLEIGKRLELPPLVTNDCHYVLQKQAKPHEVMLCVQTGATLEEPTLDEGGKRFAFSGDGYYIKPAEMLREYWDPIVPDGCDNTLWIAERVQDYGELWEEHTHDRMPKYDVPEGHTPTSWLTSEVHDGLIERFNGGEVPQEYLDRAKYEIDVIDMKGYPSYFLVVADLIKHARSIGISVGPGRGSAAGALVAYALTITNIDPIEHGLMFERFLNPERPSAPDIDIDFADDRRSEMIRYAAENWGEDKVAQVITFGTVKTKQAIKDASRAHHGQPGFQIADRITKALPPAQAAKDIPLSGIMDPEHPRYGEAAEIRTLIETDPVVKEIYDDALGLEGVVRQAGVHACAVIMASVPLMDHIPMWKRPADGAYITGWPYPACEAIGLLKMDFLGLRNLTVIADCIKNIKRNRGEDFDLENLETDDPASYELLARGDTLGIFQLDSGGMQELLKRMKPTGFNDIVASLALYRPGPMGVGAHWDYADRKNGRKPIEPIHPELAESIKDILEETYGLIVYQEQIMRISQKVANYTAGEADGFRKAMGKKKPEVLAKEFGKFSAGMKSNGYSDEAIKALWDTVLPFAGYAFNKSHAAGYGLVSFWTAYLKEHYTAEYMAALLTSVADKKDKSAIYLADCRHLGVKVLSPDVNESAYTFQSVGEDIRFGLGAVRNVGEDVVDSIVKAREEKGKFTDFSDYLDKIDATACNKRVTDSLIKAGAFDSLGHPRKGLNLIHEDAVDAVTSTKKAAAKGQFDLFAGLSEEETGDAFKVEVPDQEWDRKHALTLEKEMLGLYVSGHPLDGFEASLDAQIDTPLTTVLSGELPDRKTVKVGGIISSVDRRVDKKGNPWAIVTIEDQHSAQAELLVFARAYALVAPMIAEDNIILAQAEVSIRDDRMSLFCNDLRQAELTVGAGSGVPLRLRMRIDQCTPENISRLKDVLHNNRGDSDVYLTLADGEEELQYMLPAELRVDRTSSLMGDLKASTWAGVLG</sequence>
<reference evidence="8 9" key="1">
    <citation type="journal article" date="2011" name="BMC Genomics">
        <title>Complete genome sequence of Corynebacterium variabile DSM 44702 isolated from the surface of smear-ripened cheeses and insights into cheese ripening and flavor generation.</title>
        <authorList>
            <person name="Schroeder J."/>
            <person name="Maus I."/>
            <person name="Trost E."/>
            <person name="Tauch A."/>
        </authorList>
    </citation>
    <scope>NUCLEOTIDE SEQUENCE [LARGE SCALE GENOMIC DNA]</scope>
    <source>
        <strain evidence="9">DSM 44702 / JCM 12073 / NCIMB 30131</strain>
    </source>
</reference>
<accession>G0HAD7</accession>
<keyword evidence="2 8" id="KW-0808">Transferase</keyword>
<dbReference type="InterPro" id="IPR004013">
    <property type="entry name" value="PHP_dom"/>
</dbReference>
<name>G0HAD7_CORVD</name>
<dbReference type="InterPro" id="IPR041931">
    <property type="entry name" value="DNA_pol3_alpha_thumb_dom"/>
</dbReference>
<dbReference type="InterPro" id="IPR011708">
    <property type="entry name" value="DNA_pol3_alpha_NTPase_dom"/>
</dbReference>
<dbReference type="InterPro" id="IPR016195">
    <property type="entry name" value="Pol/histidinol_Pase-like"/>
</dbReference>
<evidence type="ECO:0000256" key="5">
    <source>
        <dbReference type="ARBA" id="ARBA00022932"/>
    </source>
</evidence>
<dbReference type="CDD" id="cd04485">
    <property type="entry name" value="DnaE_OBF"/>
    <property type="match status" value="1"/>
</dbReference>
<evidence type="ECO:0000256" key="2">
    <source>
        <dbReference type="ARBA" id="ARBA00022679"/>
    </source>
</evidence>
<dbReference type="HOGENOM" id="CLU_001600_0_0_11"/>
<dbReference type="AlphaFoldDB" id="G0HAD7"/>
<protein>
    <recommendedName>
        <fullName evidence="1">DNA-directed DNA polymerase</fullName>
        <ecNumber evidence="1">2.7.7.7</ecNumber>
    </recommendedName>
</protein>
<dbReference type="Pfam" id="PF14579">
    <property type="entry name" value="HHH_6"/>
    <property type="match status" value="1"/>
</dbReference>
<dbReference type="Gene3D" id="3.20.20.140">
    <property type="entry name" value="Metal-dependent hydrolases"/>
    <property type="match status" value="1"/>
</dbReference>
<dbReference type="InterPro" id="IPR003141">
    <property type="entry name" value="Pol/His_phosphatase_N"/>
</dbReference>
<dbReference type="EMBL" id="CP002917">
    <property type="protein sequence ID" value="AEK36544.1"/>
    <property type="molecule type" value="Genomic_DNA"/>
</dbReference>
<comment type="catalytic activity">
    <reaction evidence="6">
        <text>DNA(n) + a 2'-deoxyribonucleoside 5'-triphosphate = DNA(n+1) + diphosphate</text>
        <dbReference type="Rhea" id="RHEA:22508"/>
        <dbReference type="Rhea" id="RHEA-COMP:17339"/>
        <dbReference type="Rhea" id="RHEA-COMP:17340"/>
        <dbReference type="ChEBI" id="CHEBI:33019"/>
        <dbReference type="ChEBI" id="CHEBI:61560"/>
        <dbReference type="ChEBI" id="CHEBI:173112"/>
        <dbReference type="EC" id="2.7.7.7"/>
    </reaction>
</comment>
<evidence type="ECO:0000259" key="7">
    <source>
        <dbReference type="SMART" id="SM00481"/>
    </source>
</evidence>
<dbReference type="Gene3D" id="1.10.10.1600">
    <property type="entry name" value="Bacterial DNA polymerase III alpha subunit, thumb domain"/>
    <property type="match status" value="1"/>
</dbReference>
<dbReference type="NCBIfam" id="TIGR00594">
    <property type="entry name" value="polc"/>
    <property type="match status" value="1"/>
</dbReference>
<keyword evidence="5" id="KW-0239">DNA-directed DNA polymerase</keyword>
<dbReference type="SMART" id="SM00481">
    <property type="entry name" value="POLIIIAc"/>
    <property type="match status" value="1"/>
</dbReference>
<dbReference type="Pfam" id="PF17657">
    <property type="entry name" value="DNA_pol3_finger"/>
    <property type="match status" value="1"/>
</dbReference>
<evidence type="ECO:0000313" key="8">
    <source>
        <dbReference type="EMBL" id="AEK36544.1"/>
    </source>
</evidence>
<keyword evidence="4" id="KW-0235">DNA replication</keyword>
<feature type="domain" description="Polymerase/histidinol phosphatase N-terminal" evidence="7">
    <location>
        <begin position="39"/>
        <end position="106"/>
    </location>
</feature>
<dbReference type="Pfam" id="PF02811">
    <property type="entry name" value="PHP"/>
    <property type="match status" value="1"/>
</dbReference>
<dbReference type="NCBIfam" id="NF004226">
    <property type="entry name" value="PRK05673.1"/>
    <property type="match status" value="1"/>
</dbReference>
<dbReference type="eggNOG" id="COG0587">
    <property type="taxonomic scope" value="Bacteria"/>
</dbReference>
<evidence type="ECO:0000256" key="6">
    <source>
        <dbReference type="ARBA" id="ARBA00049244"/>
    </source>
</evidence>
<organism evidence="8 9">
    <name type="scientific">Corynebacterium variabile (strain DSM 44702 / CIP 107183 / JCM 12073 / NCIMB 30131)</name>
    <name type="common">Corynebacterium mooreparkense</name>
    <dbReference type="NCBI Taxonomy" id="858619"/>
    <lineage>
        <taxon>Bacteria</taxon>
        <taxon>Bacillati</taxon>
        <taxon>Actinomycetota</taxon>
        <taxon>Actinomycetes</taxon>
        <taxon>Mycobacteriales</taxon>
        <taxon>Corynebacteriaceae</taxon>
        <taxon>Corynebacterium</taxon>
    </lineage>
</organism>
<dbReference type="CDD" id="cd12113">
    <property type="entry name" value="PHP_PolIIIA_DnaE3"/>
    <property type="match status" value="1"/>
</dbReference>
<dbReference type="SUPFAM" id="SSF89550">
    <property type="entry name" value="PHP domain-like"/>
    <property type="match status" value="1"/>
</dbReference>
<dbReference type="EC" id="2.7.7.7" evidence="1"/>
<evidence type="ECO:0000256" key="1">
    <source>
        <dbReference type="ARBA" id="ARBA00012417"/>
    </source>
</evidence>
<dbReference type="GO" id="GO:0006260">
    <property type="term" value="P:DNA replication"/>
    <property type="evidence" value="ECO:0007669"/>
    <property type="project" value="UniProtKB-KW"/>
</dbReference>
<dbReference type="PANTHER" id="PTHR32294:SF0">
    <property type="entry name" value="DNA POLYMERASE III SUBUNIT ALPHA"/>
    <property type="match status" value="1"/>
</dbReference>
<gene>
    <name evidence="8" type="primary">dnaE</name>
    <name evidence="8" type="ordered locus">CVAR_1188</name>
</gene>
<dbReference type="GO" id="GO:0003887">
    <property type="term" value="F:DNA-directed DNA polymerase activity"/>
    <property type="evidence" value="ECO:0007669"/>
    <property type="project" value="UniProtKB-KW"/>
</dbReference>
<evidence type="ECO:0000256" key="4">
    <source>
        <dbReference type="ARBA" id="ARBA00022705"/>
    </source>
</evidence>
<keyword evidence="3 8" id="KW-0548">Nucleotidyltransferase</keyword>
<dbReference type="PANTHER" id="PTHR32294">
    <property type="entry name" value="DNA POLYMERASE III SUBUNIT ALPHA"/>
    <property type="match status" value="1"/>
</dbReference>
<dbReference type="KEGG" id="cva:CVAR_1188"/>
<dbReference type="Proteomes" id="UP000006659">
    <property type="component" value="Chromosome"/>
</dbReference>